<gene>
    <name evidence="2" type="ORF">PMAYCL1PPCAC_14766</name>
</gene>
<protein>
    <recommendedName>
        <fullName evidence="4">G protein-coupled receptor</fullName>
    </recommendedName>
</protein>
<comment type="caution">
    <text evidence="2">The sequence shown here is derived from an EMBL/GenBank/DDBJ whole genome shotgun (WGS) entry which is preliminary data.</text>
</comment>
<dbReference type="PANTHER" id="PTHR45830:SF15">
    <property type="entry name" value="SERPENTINE RECEPTOR, CLASS I"/>
    <property type="match status" value="1"/>
</dbReference>
<feature type="transmembrane region" description="Helical" evidence="1">
    <location>
        <begin position="110"/>
        <end position="129"/>
    </location>
</feature>
<feature type="non-terminal residue" evidence="2">
    <location>
        <position position="1"/>
    </location>
</feature>
<keyword evidence="1" id="KW-0472">Membrane</keyword>
<dbReference type="PANTHER" id="PTHR45830">
    <property type="entry name" value="SERPENTINE RECEPTOR, CLASS I"/>
    <property type="match status" value="1"/>
</dbReference>
<accession>A0AAN5CHL7</accession>
<reference evidence="3" key="1">
    <citation type="submission" date="2022-10" db="EMBL/GenBank/DDBJ databases">
        <title>Genome assembly of Pristionchus species.</title>
        <authorList>
            <person name="Yoshida K."/>
            <person name="Sommer R.J."/>
        </authorList>
    </citation>
    <scope>NUCLEOTIDE SEQUENCE [LARGE SCALE GENOMIC DNA]</scope>
    <source>
        <strain evidence="3">RS5460</strain>
    </source>
</reference>
<evidence type="ECO:0008006" key="4">
    <source>
        <dbReference type="Google" id="ProtNLM"/>
    </source>
</evidence>
<evidence type="ECO:0000313" key="2">
    <source>
        <dbReference type="EMBL" id="GMR44571.1"/>
    </source>
</evidence>
<organism evidence="2 3">
    <name type="scientific">Pristionchus mayeri</name>
    <dbReference type="NCBI Taxonomy" id="1317129"/>
    <lineage>
        <taxon>Eukaryota</taxon>
        <taxon>Metazoa</taxon>
        <taxon>Ecdysozoa</taxon>
        <taxon>Nematoda</taxon>
        <taxon>Chromadorea</taxon>
        <taxon>Rhabditida</taxon>
        <taxon>Rhabditina</taxon>
        <taxon>Diplogasteromorpha</taxon>
        <taxon>Diplogasteroidea</taxon>
        <taxon>Neodiplogasteridae</taxon>
        <taxon>Pristionchus</taxon>
    </lineage>
</organism>
<evidence type="ECO:0000313" key="3">
    <source>
        <dbReference type="Proteomes" id="UP001328107"/>
    </source>
</evidence>
<sequence>KSPMSWLLSVPSFKIYTSENTPLMMAYHLPYALMTATLCTATTTCLTFHASHTFRILRKSQASHATIDAQKKLIRNIQFQMNITTFGTMFPTCYWMVALFFEVIIPEITVAMHVFIPLAIMGNSIYAIISSNALSCKSFFNRAAGSTITPTRTRIDISTVNRY</sequence>
<keyword evidence="3" id="KW-1185">Reference proteome</keyword>
<name>A0AAN5CHL7_9BILA</name>
<dbReference type="EMBL" id="BTRK01000004">
    <property type="protein sequence ID" value="GMR44571.1"/>
    <property type="molecule type" value="Genomic_DNA"/>
</dbReference>
<dbReference type="Proteomes" id="UP001328107">
    <property type="component" value="Unassembled WGS sequence"/>
</dbReference>
<keyword evidence="1" id="KW-0812">Transmembrane</keyword>
<evidence type="ECO:0000256" key="1">
    <source>
        <dbReference type="SAM" id="Phobius"/>
    </source>
</evidence>
<feature type="transmembrane region" description="Helical" evidence="1">
    <location>
        <begin position="81"/>
        <end position="104"/>
    </location>
</feature>
<proteinExistence type="predicted"/>
<dbReference type="AlphaFoldDB" id="A0AAN5CHL7"/>
<keyword evidence="1" id="KW-1133">Transmembrane helix</keyword>
<feature type="transmembrane region" description="Helical" evidence="1">
    <location>
        <begin position="29"/>
        <end position="50"/>
    </location>
</feature>